<dbReference type="EMBL" id="CP003587">
    <property type="protein sequence ID" value="AGY56862.1"/>
    <property type="molecule type" value="Genomic_DNA"/>
</dbReference>
<evidence type="ECO:0000313" key="5">
    <source>
        <dbReference type="Proteomes" id="UP000017396"/>
    </source>
</evidence>
<keyword evidence="1" id="KW-0479">Metal-binding</keyword>
<dbReference type="STRING" id="1183438.GKIL_0616"/>
<dbReference type="eggNOG" id="COG0010">
    <property type="taxonomic scope" value="Bacteria"/>
</dbReference>
<dbReference type="GO" id="GO:0008783">
    <property type="term" value="F:agmatinase activity"/>
    <property type="evidence" value="ECO:0007669"/>
    <property type="project" value="UniProtKB-EC"/>
</dbReference>
<dbReference type="InterPro" id="IPR006035">
    <property type="entry name" value="Ureohydrolase"/>
</dbReference>
<dbReference type="PANTHER" id="PTHR11358">
    <property type="entry name" value="ARGINASE/AGMATINASE"/>
    <property type="match status" value="1"/>
</dbReference>
<gene>
    <name evidence="4" type="primary">speB</name>
    <name evidence="4" type="ORF">GKIL_0616</name>
</gene>
<reference evidence="4 5" key="1">
    <citation type="journal article" date="2013" name="PLoS ONE">
        <title>Cultivation and Complete Genome Sequencing of Gloeobacter kilaueensis sp. nov., from a Lava Cave in Kilauea Caldera, Hawai'i.</title>
        <authorList>
            <person name="Saw J.H."/>
            <person name="Schatz M."/>
            <person name="Brown M.V."/>
            <person name="Kunkel D.D."/>
            <person name="Foster J.S."/>
            <person name="Shick H."/>
            <person name="Christensen S."/>
            <person name="Hou S."/>
            <person name="Wan X."/>
            <person name="Donachie S.P."/>
        </authorList>
    </citation>
    <scope>NUCLEOTIDE SEQUENCE [LARGE SCALE GENOMIC DNA]</scope>
    <source>
        <strain evidence="5">JS</strain>
    </source>
</reference>
<dbReference type="EC" id="3.5.3.11" evidence="4"/>
<dbReference type="RefSeq" id="WP_023171902.1">
    <property type="nucleotide sequence ID" value="NC_022600.1"/>
</dbReference>
<name>U5QD72_GLOK1</name>
<dbReference type="PROSITE" id="PS51409">
    <property type="entry name" value="ARGINASE_2"/>
    <property type="match status" value="1"/>
</dbReference>
<proteinExistence type="inferred from homology"/>
<dbReference type="SUPFAM" id="SSF52768">
    <property type="entry name" value="Arginase/deacetylase"/>
    <property type="match status" value="1"/>
</dbReference>
<dbReference type="Pfam" id="PF00491">
    <property type="entry name" value="Arginase"/>
    <property type="match status" value="1"/>
</dbReference>
<keyword evidence="2 4" id="KW-0378">Hydrolase</keyword>
<dbReference type="PANTHER" id="PTHR11358:SF26">
    <property type="entry name" value="GUANIDINO ACID HYDROLASE, MITOCHONDRIAL"/>
    <property type="match status" value="1"/>
</dbReference>
<dbReference type="OrthoDB" id="9788689at2"/>
<dbReference type="HOGENOM" id="CLU_039478_0_2_3"/>
<dbReference type="Proteomes" id="UP000017396">
    <property type="component" value="Chromosome"/>
</dbReference>
<dbReference type="AlphaFoldDB" id="U5QD72"/>
<dbReference type="GO" id="GO:0033389">
    <property type="term" value="P:putrescine biosynthetic process from arginine, via agmatine"/>
    <property type="evidence" value="ECO:0007669"/>
    <property type="project" value="TreeGrafter"/>
</dbReference>
<protein>
    <submittedName>
        <fullName evidence="4">Agmatinase</fullName>
        <ecNumber evidence="4">3.5.3.11</ecNumber>
    </submittedName>
</protein>
<sequence length="281" mass="31012">MVSTTDVRQAKVVLIPVVSEVAEGSVQTIQAVLETSLSIEPFDEELEAEPFAHGIDTMRFFWDEAPFANTEQAVGIVLDSNRLPLVLTGDPVLAAGAVRAVWKRHPDLEHLQVAARARLCAEVEGDPYGNRCLAARLGDYELPAIQVGVRSVSRAELTHYRQQERHRIFWARHFKDHSGGERSWDIEDVLAALDVGRPLYLSLDLGGLDGPITALVDDPEPGGLGWFVLLRLLRAVFERHRVIACDLTGFGSYTAPLSARVAAARLLHKIIGYKFTAYPPT</sequence>
<dbReference type="GO" id="GO:0046872">
    <property type="term" value="F:metal ion binding"/>
    <property type="evidence" value="ECO:0007669"/>
    <property type="project" value="UniProtKB-KW"/>
</dbReference>
<accession>U5QD72</accession>
<keyword evidence="5" id="KW-1185">Reference proteome</keyword>
<dbReference type="InterPro" id="IPR023696">
    <property type="entry name" value="Ureohydrolase_dom_sf"/>
</dbReference>
<comment type="similarity">
    <text evidence="3">Belongs to the arginase family.</text>
</comment>
<evidence type="ECO:0000256" key="3">
    <source>
        <dbReference type="PROSITE-ProRule" id="PRU00742"/>
    </source>
</evidence>
<dbReference type="Gene3D" id="3.40.800.10">
    <property type="entry name" value="Ureohydrolase domain"/>
    <property type="match status" value="1"/>
</dbReference>
<evidence type="ECO:0000313" key="4">
    <source>
        <dbReference type="EMBL" id="AGY56862.1"/>
    </source>
</evidence>
<evidence type="ECO:0000256" key="2">
    <source>
        <dbReference type="ARBA" id="ARBA00022801"/>
    </source>
</evidence>
<dbReference type="KEGG" id="glj:GKIL_0616"/>
<evidence type="ECO:0000256" key="1">
    <source>
        <dbReference type="ARBA" id="ARBA00022723"/>
    </source>
</evidence>
<organism evidence="4 5">
    <name type="scientific">Gloeobacter kilaueensis (strain ATCC BAA-2537 / CCAP 1431/1 / ULC 316 / JS1)</name>
    <dbReference type="NCBI Taxonomy" id="1183438"/>
    <lineage>
        <taxon>Bacteria</taxon>
        <taxon>Bacillati</taxon>
        <taxon>Cyanobacteriota</taxon>
        <taxon>Cyanophyceae</taxon>
        <taxon>Gloeobacterales</taxon>
        <taxon>Gloeobacteraceae</taxon>
        <taxon>Gloeobacter</taxon>
    </lineage>
</organism>